<evidence type="ECO:0000256" key="7">
    <source>
        <dbReference type="SAM" id="Phobius"/>
    </source>
</evidence>
<dbReference type="Proteomes" id="UP000199602">
    <property type="component" value="Unassembled WGS sequence"/>
</dbReference>
<comment type="subcellular location">
    <subcellularLocation>
        <location evidence="1">Membrane</location>
        <topology evidence="1">Multi-pass membrane protein</topology>
    </subcellularLocation>
</comment>
<feature type="transmembrane region" description="Helical" evidence="7">
    <location>
        <begin position="32"/>
        <end position="53"/>
    </location>
</feature>
<feature type="transmembrane region" description="Helical" evidence="7">
    <location>
        <begin position="147"/>
        <end position="167"/>
    </location>
</feature>
<dbReference type="SUPFAM" id="SSF160240">
    <property type="entry name" value="Cation efflux protein cytoplasmic domain-like"/>
    <property type="match status" value="1"/>
</dbReference>
<gene>
    <name evidence="10" type="ORF">SAMN04488516_10934</name>
</gene>
<evidence type="ECO:0000256" key="3">
    <source>
        <dbReference type="ARBA" id="ARBA00022448"/>
    </source>
</evidence>
<dbReference type="AlphaFoldDB" id="A0A1H0EST2"/>
<feature type="transmembrane region" description="Helical" evidence="7">
    <location>
        <begin position="107"/>
        <end position="127"/>
    </location>
</feature>
<evidence type="ECO:0000256" key="6">
    <source>
        <dbReference type="ARBA" id="ARBA00023136"/>
    </source>
</evidence>
<evidence type="ECO:0000256" key="1">
    <source>
        <dbReference type="ARBA" id="ARBA00004141"/>
    </source>
</evidence>
<dbReference type="GO" id="GO:0015093">
    <property type="term" value="F:ferrous iron transmembrane transporter activity"/>
    <property type="evidence" value="ECO:0007669"/>
    <property type="project" value="TreeGrafter"/>
</dbReference>
<dbReference type="GO" id="GO:0015341">
    <property type="term" value="F:zinc efflux antiporter activity"/>
    <property type="evidence" value="ECO:0007669"/>
    <property type="project" value="TreeGrafter"/>
</dbReference>
<dbReference type="InterPro" id="IPR027470">
    <property type="entry name" value="Cation_efflux_CTD"/>
</dbReference>
<organism evidence="10 11">
    <name type="scientific">Desulfonauticus submarinus</name>
    <dbReference type="NCBI Taxonomy" id="206665"/>
    <lineage>
        <taxon>Bacteria</taxon>
        <taxon>Pseudomonadati</taxon>
        <taxon>Thermodesulfobacteriota</taxon>
        <taxon>Desulfovibrionia</taxon>
        <taxon>Desulfovibrionales</taxon>
        <taxon>Desulfonauticaceae</taxon>
        <taxon>Desulfonauticus</taxon>
    </lineage>
</organism>
<sequence length="292" mass="32434">MPKKIILYSIIASIFTIILKLIAAYLTNSVAIFSDALESFINLAASIVAYIALKITEKPADNTHSYGYSKVEYFASGLEGALILIASISIFGSVVHRIVHPSPLLQPNIGIVLIVISTLLNFVVALILLKGAKRFDSIVLEADAKHLLTDVATSLGVCIGVVIAFYYPKLKLLDPIIALIVAINILKSGYDLLKTSFFGLMDRALPLEEQQDILNEVIHYNPKFKVHNLRTRKSGAKRFIEFHLLLPGKKTVQEAHDICCTLENNIKKKFPLSEITIHIEPIEDKRSWDAKI</sequence>
<dbReference type="Pfam" id="PF01545">
    <property type="entry name" value="Cation_efflux"/>
    <property type="match status" value="1"/>
</dbReference>
<proteinExistence type="inferred from homology"/>
<dbReference type="InterPro" id="IPR002524">
    <property type="entry name" value="Cation_efflux"/>
</dbReference>
<evidence type="ECO:0000313" key="10">
    <source>
        <dbReference type="EMBL" id="SDN85454.1"/>
    </source>
</evidence>
<dbReference type="InterPro" id="IPR050291">
    <property type="entry name" value="CDF_Transporter"/>
</dbReference>
<evidence type="ECO:0000256" key="2">
    <source>
        <dbReference type="ARBA" id="ARBA00008114"/>
    </source>
</evidence>
<dbReference type="RefSeq" id="WP_092065772.1">
    <property type="nucleotide sequence ID" value="NZ_FNIN01000009.1"/>
</dbReference>
<keyword evidence="11" id="KW-1185">Reference proteome</keyword>
<comment type="similarity">
    <text evidence="2">Belongs to the cation diffusion facilitator (CDF) transporter (TC 2.A.4) family.</text>
</comment>
<dbReference type="PANTHER" id="PTHR43840:SF15">
    <property type="entry name" value="MITOCHONDRIAL METAL TRANSPORTER 1-RELATED"/>
    <property type="match status" value="1"/>
</dbReference>
<evidence type="ECO:0000259" key="8">
    <source>
        <dbReference type="Pfam" id="PF01545"/>
    </source>
</evidence>
<dbReference type="GO" id="GO:0005886">
    <property type="term" value="C:plasma membrane"/>
    <property type="evidence" value="ECO:0007669"/>
    <property type="project" value="TreeGrafter"/>
</dbReference>
<accession>A0A1H0EST2</accession>
<dbReference type="PANTHER" id="PTHR43840">
    <property type="entry name" value="MITOCHONDRIAL METAL TRANSPORTER 1-RELATED"/>
    <property type="match status" value="1"/>
</dbReference>
<evidence type="ECO:0000256" key="4">
    <source>
        <dbReference type="ARBA" id="ARBA00022692"/>
    </source>
</evidence>
<dbReference type="InterPro" id="IPR036837">
    <property type="entry name" value="Cation_efflux_CTD_sf"/>
</dbReference>
<dbReference type="EMBL" id="FNIN01000009">
    <property type="protein sequence ID" value="SDN85454.1"/>
    <property type="molecule type" value="Genomic_DNA"/>
</dbReference>
<dbReference type="Gene3D" id="1.20.1510.10">
    <property type="entry name" value="Cation efflux protein transmembrane domain"/>
    <property type="match status" value="1"/>
</dbReference>
<keyword evidence="6 7" id="KW-0472">Membrane</keyword>
<feature type="transmembrane region" description="Helical" evidence="7">
    <location>
        <begin position="73"/>
        <end position="95"/>
    </location>
</feature>
<dbReference type="GO" id="GO:0006882">
    <property type="term" value="P:intracellular zinc ion homeostasis"/>
    <property type="evidence" value="ECO:0007669"/>
    <property type="project" value="TreeGrafter"/>
</dbReference>
<dbReference type="Pfam" id="PF16916">
    <property type="entry name" value="ZT_dimer"/>
    <property type="match status" value="1"/>
</dbReference>
<evidence type="ECO:0000313" key="11">
    <source>
        <dbReference type="Proteomes" id="UP000199602"/>
    </source>
</evidence>
<dbReference type="SUPFAM" id="SSF161111">
    <property type="entry name" value="Cation efflux protein transmembrane domain-like"/>
    <property type="match status" value="1"/>
</dbReference>
<keyword evidence="4 7" id="KW-0812">Transmembrane</keyword>
<dbReference type="OrthoDB" id="9806522at2"/>
<keyword evidence="5 7" id="KW-1133">Transmembrane helix</keyword>
<dbReference type="NCBIfam" id="TIGR01297">
    <property type="entry name" value="CDF"/>
    <property type="match status" value="1"/>
</dbReference>
<reference evidence="10 11" key="1">
    <citation type="submission" date="2016-10" db="EMBL/GenBank/DDBJ databases">
        <authorList>
            <person name="de Groot N.N."/>
        </authorList>
    </citation>
    <scope>NUCLEOTIDE SEQUENCE [LARGE SCALE GENOMIC DNA]</scope>
    <source>
        <strain evidence="10 11">DSM 15269</strain>
    </source>
</reference>
<dbReference type="Gene3D" id="3.30.70.1350">
    <property type="entry name" value="Cation efflux protein, cytoplasmic domain"/>
    <property type="match status" value="1"/>
</dbReference>
<dbReference type="GO" id="GO:0015086">
    <property type="term" value="F:cadmium ion transmembrane transporter activity"/>
    <property type="evidence" value="ECO:0007669"/>
    <property type="project" value="TreeGrafter"/>
</dbReference>
<dbReference type="STRING" id="206665.SAMN04488516_10934"/>
<dbReference type="InterPro" id="IPR027469">
    <property type="entry name" value="Cation_efflux_TMD_sf"/>
</dbReference>
<keyword evidence="3" id="KW-0813">Transport</keyword>
<name>A0A1H0EST2_9BACT</name>
<protein>
    <submittedName>
        <fullName evidence="10">Cation diffusion facilitator family transporter</fullName>
    </submittedName>
</protein>
<feature type="domain" description="Cation efflux protein transmembrane" evidence="8">
    <location>
        <begin position="6"/>
        <end position="201"/>
    </location>
</feature>
<evidence type="ECO:0000259" key="9">
    <source>
        <dbReference type="Pfam" id="PF16916"/>
    </source>
</evidence>
<feature type="transmembrane region" description="Helical" evidence="7">
    <location>
        <begin position="5"/>
        <end position="26"/>
    </location>
</feature>
<feature type="domain" description="Cation efflux protein cytoplasmic" evidence="9">
    <location>
        <begin position="207"/>
        <end position="281"/>
    </location>
</feature>
<evidence type="ECO:0000256" key="5">
    <source>
        <dbReference type="ARBA" id="ARBA00022989"/>
    </source>
</evidence>
<dbReference type="InterPro" id="IPR058533">
    <property type="entry name" value="Cation_efflux_TM"/>
</dbReference>